<reference evidence="2" key="1">
    <citation type="submission" date="2021-12" db="EMBL/GenBank/DDBJ databases">
        <title>Comparative genomics, transcriptomics and evolutionary studies reveal genomic signatures of adaptation to plant cell wall in hemibiotrophic fungi.</title>
        <authorList>
            <consortium name="DOE Joint Genome Institute"/>
            <person name="Baroncelli R."/>
            <person name="Diaz J.F."/>
            <person name="Benocci T."/>
            <person name="Peng M."/>
            <person name="Battaglia E."/>
            <person name="Haridas S."/>
            <person name="Andreopoulos W."/>
            <person name="Labutti K."/>
            <person name="Pangilinan J."/>
            <person name="Floch G.L."/>
            <person name="Makela M.R."/>
            <person name="Henrissat B."/>
            <person name="Grigoriev I.V."/>
            <person name="Crouch J.A."/>
            <person name="De Vries R.P."/>
            <person name="Sukno S.A."/>
            <person name="Thon M.R."/>
        </authorList>
    </citation>
    <scope>NUCLEOTIDE SEQUENCE</scope>
    <source>
        <strain evidence="2">CBS 112980</strain>
    </source>
</reference>
<dbReference type="EMBL" id="JAHMHS010000006">
    <property type="protein sequence ID" value="KAK1730618.1"/>
    <property type="molecule type" value="Genomic_DNA"/>
</dbReference>
<gene>
    <name evidence="2" type="ORF">BDZ83DRAFT_377304</name>
</gene>
<dbReference type="AlphaFoldDB" id="A0AAD8XNE6"/>
<dbReference type="RefSeq" id="XP_060370673.1">
    <property type="nucleotide sequence ID" value="XM_060502688.1"/>
</dbReference>
<keyword evidence="1" id="KW-0472">Membrane</keyword>
<organism evidence="2 3">
    <name type="scientific">Glomerella acutata</name>
    <name type="common">Colletotrichum acutatum</name>
    <dbReference type="NCBI Taxonomy" id="27357"/>
    <lineage>
        <taxon>Eukaryota</taxon>
        <taxon>Fungi</taxon>
        <taxon>Dikarya</taxon>
        <taxon>Ascomycota</taxon>
        <taxon>Pezizomycotina</taxon>
        <taxon>Sordariomycetes</taxon>
        <taxon>Hypocreomycetidae</taxon>
        <taxon>Glomerellales</taxon>
        <taxon>Glomerellaceae</taxon>
        <taxon>Colletotrichum</taxon>
        <taxon>Colletotrichum acutatum species complex</taxon>
    </lineage>
</organism>
<accession>A0AAD8XNE6</accession>
<feature type="transmembrane region" description="Helical" evidence="1">
    <location>
        <begin position="18"/>
        <end position="35"/>
    </location>
</feature>
<name>A0AAD8XNE6_GLOAC</name>
<sequence length="116" mass="13120">MCMWLKCVFLRCVARKSFLTLCYVFYADCVVILFICRREACSSVVCLCSVLVVAGVGTKNDRDGWREAVLVICLSVPVREWLGQALLRDYWGRAECGMVGWWTVPGLPGGWWMVDG</sequence>
<keyword evidence="3" id="KW-1185">Reference proteome</keyword>
<dbReference type="Proteomes" id="UP001244207">
    <property type="component" value="Unassembled WGS sequence"/>
</dbReference>
<evidence type="ECO:0000313" key="2">
    <source>
        <dbReference type="EMBL" id="KAK1730618.1"/>
    </source>
</evidence>
<protein>
    <submittedName>
        <fullName evidence="2">Uncharacterized protein</fullName>
    </submittedName>
</protein>
<proteinExistence type="predicted"/>
<dbReference type="GeneID" id="85386587"/>
<comment type="caution">
    <text evidence="2">The sequence shown here is derived from an EMBL/GenBank/DDBJ whole genome shotgun (WGS) entry which is preliminary data.</text>
</comment>
<evidence type="ECO:0000313" key="3">
    <source>
        <dbReference type="Proteomes" id="UP001244207"/>
    </source>
</evidence>
<keyword evidence="1" id="KW-0812">Transmembrane</keyword>
<keyword evidence="1" id="KW-1133">Transmembrane helix</keyword>
<evidence type="ECO:0000256" key="1">
    <source>
        <dbReference type="SAM" id="Phobius"/>
    </source>
</evidence>